<feature type="transmembrane region" description="Helical" evidence="1">
    <location>
        <begin position="216"/>
        <end position="237"/>
    </location>
</feature>
<proteinExistence type="predicted"/>
<dbReference type="Proteomes" id="UP000543554">
    <property type="component" value="Unassembled WGS sequence"/>
</dbReference>
<reference evidence="2 3" key="1">
    <citation type="submission" date="2020-08" db="EMBL/GenBank/DDBJ databases">
        <title>Genomic Encyclopedia of Type Strains, Phase IV (KMG-IV): sequencing the most valuable type-strain genomes for metagenomic binning, comparative biology and taxonomic classification.</title>
        <authorList>
            <person name="Goeker M."/>
        </authorList>
    </citation>
    <scope>NUCLEOTIDE SEQUENCE [LARGE SCALE GENOMIC DNA]</scope>
    <source>
        <strain evidence="2 3">DSM 11490</strain>
    </source>
</reference>
<name>A0AA40S557_9HYPH</name>
<keyword evidence="1" id="KW-1133">Transmembrane helix</keyword>
<dbReference type="PANTHER" id="PTHR34219">
    <property type="entry name" value="IRON-REGULATED INNER MEMBRANE PROTEIN-RELATED"/>
    <property type="match status" value="1"/>
</dbReference>
<evidence type="ECO:0000313" key="3">
    <source>
        <dbReference type="Proteomes" id="UP000543554"/>
    </source>
</evidence>
<evidence type="ECO:0000313" key="2">
    <source>
        <dbReference type="EMBL" id="MBA8914599.1"/>
    </source>
</evidence>
<dbReference type="InterPro" id="IPR005625">
    <property type="entry name" value="PepSY-ass_TM"/>
</dbReference>
<gene>
    <name evidence="2" type="ORF">HNR51_003692</name>
</gene>
<protein>
    <submittedName>
        <fullName evidence="2">Membrane protein</fullName>
    </submittedName>
</protein>
<keyword evidence="1" id="KW-0812">Transmembrane</keyword>
<evidence type="ECO:0000256" key="1">
    <source>
        <dbReference type="SAM" id="Phobius"/>
    </source>
</evidence>
<feature type="transmembrane region" description="Helical" evidence="1">
    <location>
        <begin position="455"/>
        <end position="476"/>
    </location>
</feature>
<comment type="caution">
    <text evidence="2">The sequence shown here is derived from an EMBL/GenBank/DDBJ whole genome shotgun (WGS) entry which is preliminary data.</text>
</comment>
<feature type="transmembrane region" description="Helical" evidence="1">
    <location>
        <begin position="20"/>
        <end position="42"/>
    </location>
</feature>
<keyword evidence="1" id="KW-0472">Membrane</keyword>
<dbReference type="PANTHER" id="PTHR34219:SF6">
    <property type="entry name" value="BLR3280 PROTEIN"/>
    <property type="match status" value="1"/>
</dbReference>
<dbReference type="AlphaFoldDB" id="A0AA40S557"/>
<keyword evidence="3" id="KW-1185">Reference proteome</keyword>
<dbReference type="EMBL" id="JACJIB010000006">
    <property type="protein sequence ID" value="MBA8914599.1"/>
    <property type="molecule type" value="Genomic_DNA"/>
</dbReference>
<dbReference type="RefSeq" id="WP_182555874.1">
    <property type="nucleotide sequence ID" value="NZ_BPRF01000020.1"/>
</dbReference>
<sequence length="489" mass="54979">MPPLAKRLRRWLYLGHRWLGILTCLLFAAWFVSGVVMMYVGFPRLTDAERRAALPPIAWDRVGVEPEDAVDRAGFAQEAVRRLDLAMLDTEPVYRITPWNGPRRTVSATDGHVVGSVSADRALAVARHHPASGRATNLGLVERDQWTVPQRFDPLRPFHRIALGDDADTHLYVSAVTGETALDTSRHERFWNWFGAVPHWIYFTPLRAQRDLWRDVVLWLSGLGTVGAVTGMAVGVMRVRLRRRYARGSVTPYRGWMAWHHLGGLVAGTTLVTFVASGWVSMNPNRWFPPREPDRAALARYEGRYGSRPPLDPAALMASCPQATEARFARFDGEAQILLGCDGGPTGACCGTSAAPSRQRIETAAARLLPDHPAPTVDLLTSEDLYWYSHHRERKLPVLRVRFTDPARTWFHIDPSTGEMLDRMDRSNRAYRWLFNAPHSFDFALLTRYRPAWDALVLLLSLGGLLVAVSGTVVAWRRLRLMGKGNARP</sequence>
<accession>A0AA40S557</accession>
<feature type="transmembrane region" description="Helical" evidence="1">
    <location>
        <begin position="257"/>
        <end position="281"/>
    </location>
</feature>
<organism evidence="2 3">
    <name type="scientific">Methylorubrum thiocyanatum</name>
    <dbReference type="NCBI Taxonomy" id="47958"/>
    <lineage>
        <taxon>Bacteria</taxon>
        <taxon>Pseudomonadati</taxon>
        <taxon>Pseudomonadota</taxon>
        <taxon>Alphaproteobacteria</taxon>
        <taxon>Hyphomicrobiales</taxon>
        <taxon>Methylobacteriaceae</taxon>
        <taxon>Methylorubrum</taxon>
    </lineage>
</organism>